<organism evidence="2 3">
    <name type="scientific">Flavilitoribacter nigricans (strain ATCC 23147 / DSM 23189 / NBRC 102662 / NCIMB 1420 / SS-2)</name>
    <name type="common">Lewinella nigricans</name>
    <dbReference type="NCBI Taxonomy" id="1122177"/>
    <lineage>
        <taxon>Bacteria</taxon>
        <taxon>Pseudomonadati</taxon>
        <taxon>Bacteroidota</taxon>
        <taxon>Saprospiria</taxon>
        <taxon>Saprospirales</taxon>
        <taxon>Lewinellaceae</taxon>
        <taxon>Flavilitoribacter</taxon>
    </lineage>
</organism>
<dbReference type="Gene3D" id="2.60.120.10">
    <property type="entry name" value="Jelly Rolls"/>
    <property type="match status" value="1"/>
</dbReference>
<reference evidence="2 3" key="1">
    <citation type="submission" date="2017-10" db="EMBL/GenBank/DDBJ databases">
        <title>The draft genome sequence of Lewinella nigricans NBRC 102662.</title>
        <authorList>
            <person name="Wang K."/>
        </authorList>
    </citation>
    <scope>NUCLEOTIDE SEQUENCE [LARGE SCALE GENOMIC DNA]</scope>
    <source>
        <strain evidence="2 3">NBRC 102662</strain>
    </source>
</reference>
<dbReference type="Pfam" id="PF07883">
    <property type="entry name" value="Cupin_2"/>
    <property type="match status" value="1"/>
</dbReference>
<protein>
    <submittedName>
        <fullName evidence="2">Cupin</fullName>
    </submittedName>
</protein>
<dbReference type="OrthoDB" id="9811153at2"/>
<dbReference type="SUPFAM" id="SSF51182">
    <property type="entry name" value="RmlC-like cupins"/>
    <property type="match status" value="1"/>
</dbReference>
<dbReference type="PANTHER" id="PTHR40112">
    <property type="entry name" value="H2HPP ISOMERASE"/>
    <property type="match status" value="1"/>
</dbReference>
<evidence type="ECO:0000259" key="1">
    <source>
        <dbReference type="Pfam" id="PF07883"/>
    </source>
</evidence>
<dbReference type="InterPro" id="IPR025499">
    <property type="entry name" value="KdgF"/>
</dbReference>
<gene>
    <name evidence="2" type="ORF">CRP01_05135</name>
</gene>
<dbReference type="CDD" id="cd02238">
    <property type="entry name" value="cupin_KdgF"/>
    <property type="match status" value="1"/>
</dbReference>
<dbReference type="AlphaFoldDB" id="A0A2D0NG87"/>
<dbReference type="RefSeq" id="WP_099148937.1">
    <property type="nucleotide sequence ID" value="NZ_PDUD01000009.1"/>
</dbReference>
<feature type="domain" description="Cupin type-2" evidence="1">
    <location>
        <begin position="33"/>
        <end position="98"/>
    </location>
</feature>
<evidence type="ECO:0000313" key="3">
    <source>
        <dbReference type="Proteomes" id="UP000223913"/>
    </source>
</evidence>
<evidence type="ECO:0000313" key="2">
    <source>
        <dbReference type="EMBL" id="PHN07487.1"/>
    </source>
</evidence>
<sequence>MSPFIHTDQIESKTLFPGFHARMVHTDGLTIAHFRIEKGCILPLHDHPHEQVSNIIEGTLELTVGEETLACTPGTVVTIPGNTPHSAVALTDCYVIDIFRPVREDYR</sequence>
<dbReference type="EMBL" id="PDUD01000009">
    <property type="protein sequence ID" value="PHN07487.1"/>
    <property type="molecule type" value="Genomic_DNA"/>
</dbReference>
<dbReference type="PANTHER" id="PTHR40112:SF1">
    <property type="entry name" value="H2HPP ISOMERASE"/>
    <property type="match status" value="1"/>
</dbReference>
<proteinExistence type="predicted"/>
<accession>A0A2D0NG87</accession>
<keyword evidence="3" id="KW-1185">Reference proteome</keyword>
<dbReference type="InterPro" id="IPR014710">
    <property type="entry name" value="RmlC-like_jellyroll"/>
</dbReference>
<dbReference type="InterPro" id="IPR013096">
    <property type="entry name" value="Cupin_2"/>
</dbReference>
<comment type="caution">
    <text evidence="2">The sequence shown here is derived from an EMBL/GenBank/DDBJ whole genome shotgun (WGS) entry which is preliminary data.</text>
</comment>
<dbReference type="InterPro" id="IPR011051">
    <property type="entry name" value="RmlC_Cupin_sf"/>
</dbReference>
<name>A0A2D0NG87_FLAN2</name>
<dbReference type="Proteomes" id="UP000223913">
    <property type="component" value="Unassembled WGS sequence"/>
</dbReference>
<dbReference type="PIRSF" id="PIRSF029883">
    <property type="entry name" value="KdgF"/>
    <property type="match status" value="1"/>
</dbReference>
<dbReference type="InterPro" id="IPR052535">
    <property type="entry name" value="Bacilysin_H2HPP_isomerase"/>
</dbReference>